<comment type="caution">
    <text evidence="2">The sequence shown here is derived from an EMBL/GenBank/DDBJ whole genome shotgun (WGS) entry which is preliminary data.</text>
</comment>
<evidence type="ECO:0000256" key="1">
    <source>
        <dbReference type="SAM" id="SignalP"/>
    </source>
</evidence>
<reference evidence="2 3" key="1">
    <citation type="submission" date="2020-01" db="EMBL/GenBank/DDBJ databases">
        <title>Genomes assembled from Gulf of Kutch pelagic sediment metagenomes.</title>
        <authorList>
            <person name="Chandrashekar M."/>
            <person name="Mahajan M.S."/>
            <person name="Dave K.J."/>
            <person name="Vatsa P."/>
            <person name="Nathani N.M."/>
        </authorList>
    </citation>
    <scope>NUCLEOTIDE SEQUENCE [LARGE SCALE GENOMIC DNA]</scope>
    <source>
        <strain evidence="2">KS3-K002</strain>
    </source>
</reference>
<dbReference type="EMBL" id="JAACAK010000047">
    <property type="protein sequence ID" value="NIR74687.1"/>
    <property type="molecule type" value="Genomic_DNA"/>
</dbReference>
<evidence type="ECO:0008006" key="4">
    <source>
        <dbReference type="Google" id="ProtNLM"/>
    </source>
</evidence>
<sequence>MTRFPSAFASVATLGVALLSLGASCDEARERPTGLNVDIPDSEVRVLEPSPDAVLFADSLVSVSVEATGLLQAVEFVALSTAPVLDTLARERRDYDPPVEFTEEQFVFLMPRLISGSSVQIWAIAEDLLGSRRRSAPVGVTVVDCGVEPARCG</sequence>
<dbReference type="AlphaFoldDB" id="A0AAE5CAK1"/>
<name>A0AAE5CAK1_9BACT</name>
<keyword evidence="1" id="KW-0732">Signal</keyword>
<accession>A0AAE5CAK1</accession>
<protein>
    <recommendedName>
        <fullName evidence="4">Lipoprotein</fullName>
    </recommendedName>
</protein>
<gene>
    <name evidence="2" type="ORF">GWO12_06195</name>
</gene>
<evidence type="ECO:0000313" key="3">
    <source>
        <dbReference type="Proteomes" id="UP000702544"/>
    </source>
</evidence>
<organism evidence="2 3">
    <name type="scientific">Candidatus Kutchimonas denitrificans</name>
    <dbReference type="NCBI Taxonomy" id="3056748"/>
    <lineage>
        <taxon>Bacteria</taxon>
        <taxon>Pseudomonadati</taxon>
        <taxon>Gemmatimonadota</taxon>
        <taxon>Gemmatimonadia</taxon>
        <taxon>Candidatus Palauibacterales</taxon>
        <taxon>Candidatus Palauibacteraceae</taxon>
        <taxon>Candidatus Kutchimonas</taxon>
    </lineage>
</organism>
<dbReference type="Proteomes" id="UP000702544">
    <property type="component" value="Unassembled WGS sequence"/>
</dbReference>
<proteinExistence type="predicted"/>
<evidence type="ECO:0000313" key="2">
    <source>
        <dbReference type="EMBL" id="NIR74687.1"/>
    </source>
</evidence>
<feature type="signal peptide" evidence="1">
    <location>
        <begin position="1"/>
        <end position="25"/>
    </location>
</feature>
<feature type="chain" id="PRO_5042124618" description="Lipoprotein" evidence="1">
    <location>
        <begin position="26"/>
        <end position="153"/>
    </location>
</feature>
<dbReference type="PROSITE" id="PS51257">
    <property type="entry name" value="PROKAR_LIPOPROTEIN"/>
    <property type="match status" value="1"/>
</dbReference>